<accession>A0A7R8CE36</accession>
<dbReference type="InterPro" id="IPR050561">
    <property type="entry name" value="PTP"/>
</dbReference>
<evidence type="ECO:0000313" key="3">
    <source>
        <dbReference type="Proteomes" id="UP000675881"/>
    </source>
</evidence>
<dbReference type="Proteomes" id="UP000675881">
    <property type="component" value="Chromosome 10"/>
</dbReference>
<organism evidence="2 3">
    <name type="scientific">Lepeophtheirus salmonis</name>
    <name type="common">Salmon louse</name>
    <name type="synonym">Caligus salmonis</name>
    <dbReference type="NCBI Taxonomy" id="72036"/>
    <lineage>
        <taxon>Eukaryota</taxon>
        <taxon>Metazoa</taxon>
        <taxon>Ecdysozoa</taxon>
        <taxon>Arthropoda</taxon>
        <taxon>Crustacea</taxon>
        <taxon>Multicrustacea</taxon>
        <taxon>Hexanauplia</taxon>
        <taxon>Copepoda</taxon>
        <taxon>Siphonostomatoida</taxon>
        <taxon>Caligidae</taxon>
        <taxon>Lepeophtheirus</taxon>
    </lineage>
</organism>
<keyword evidence="3" id="KW-1185">Reference proteome</keyword>
<dbReference type="AlphaFoldDB" id="A0A7R8CE36"/>
<keyword evidence="2" id="KW-0378">Hydrolase</keyword>
<proteinExistence type="predicted"/>
<dbReference type="CDD" id="cd17657">
    <property type="entry name" value="CDC14_N"/>
    <property type="match status" value="1"/>
</dbReference>
<reference evidence="2" key="1">
    <citation type="submission" date="2021-02" db="EMBL/GenBank/DDBJ databases">
        <authorList>
            <person name="Bekaert M."/>
        </authorList>
    </citation>
    <scope>NUCLEOTIDE SEQUENCE</scope>
    <source>
        <strain evidence="2">IoA-00</strain>
    </source>
</reference>
<dbReference type="Gene3D" id="3.90.190.10">
    <property type="entry name" value="Protein tyrosine phosphatase superfamily"/>
    <property type="match status" value="1"/>
</dbReference>
<dbReference type="InterPro" id="IPR029021">
    <property type="entry name" value="Prot-tyrosine_phosphatase-like"/>
</dbReference>
<dbReference type="PANTHER" id="PTHR23339">
    <property type="entry name" value="TYROSINE SPECIFIC PROTEIN PHOSPHATASE AND DUAL SPECIFICITY PROTEIN PHOSPHATASE"/>
    <property type="match status" value="1"/>
</dbReference>
<dbReference type="GO" id="GO:0004725">
    <property type="term" value="F:protein tyrosine phosphatase activity"/>
    <property type="evidence" value="ECO:0007669"/>
    <property type="project" value="UniProtKB-EC"/>
</dbReference>
<dbReference type="GO" id="GO:0004722">
    <property type="term" value="F:protein serine/threonine phosphatase activity"/>
    <property type="evidence" value="ECO:0007669"/>
    <property type="project" value="UniProtKB-EC"/>
</dbReference>
<dbReference type="OrthoDB" id="266663at2759"/>
<sequence>MFVLFKINSKSRVLETNILCYLLNPNPEYLRLIYNFYCDFGPLNLSQLFRYSALLNRKLTSPSLVGKKIVHYTTRDAAKRANAAYLIGSYAVIYLNKTAQEAYRPLVGGLSPQYMPFRDASYGPPVYTISIMDCLNAVSKAKEAGFLHFSDFDYEEYEHYEKVQCGDFNWLVPQKFLAFCGLIKRRCRLITLPNNGVTPSSILGYDYYIHTAASSKRGNDAYSLTIFNDGF</sequence>
<protein>
    <submittedName>
        <fullName evidence="2">CDC14</fullName>
        <ecNumber evidence="2">3.1.3.16</ecNumber>
        <ecNumber evidence="2">3.1.3.48</ecNumber>
    </submittedName>
</protein>
<gene>
    <name evidence="2" type="ORF">LSAA_2623</name>
</gene>
<name>A0A7R8CE36_LEPSM</name>
<dbReference type="EMBL" id="HG994589">
    <property type="protein sequence ID" value="CAF2792036.1"/>
    <property type="molecule type" value="Genomic_DNA"/>
</dbReference>
<evidence type="ECO:0000313" key="2">
    <source>
        <dbReference type="EMBL" id="CAF2792036.1"/>
    </source>
</evidence>
<dbReference type="EC" id="3.1.3.48" evidence="2"/>
<feature type="domain" description="Dual specificity/tyrosine protein phosphatase N-terminal" evidence="1">
    <location>
        <begin position="34"/>
        <end position="141"/>
    </location>
</feature>
<dbReference type="EC" id="3.1.3.16" evidence="2"/>
<dbReference type="Pfam" id="PF14671">
    <property type="entry name" value="DSPn"/>
    <property type="match status" value="1"/>
</dbReference>
<dbReference type="InterPro" id="IPR029260">
    <property type="entry name" value="DSPn"/>
</dbReference>
<dbReference type="SUPFAM" id="SSF52799">
    <property type="entry name" value="(Phosphotyrosine protein) phosphatases II"/>
    <property type="match status" value="1"/>
</dbReference>
<evidence type="ECO:0000259" key="1">
    <source>
        <dbReference type="Pfam" id="PF14671"/>
    </source>
</evidence>